<dbReference type="InterPro" id="IPR001279">
    <property type="entry name" value="Metallo-B-lactamas"/>
</dbReference>
<feature type="binding site" evidence="8">
    <location>
        <position position="65"/>
    </location>
    <ligand>
        <name>Zn(2+)</name>
        <dbReference type="ChEBI" id="CHEBI:29105"/>
        <label>2</label>
        <note>catalytic</note>
    </ligand>
</feature>
<feature type="binding site" evidence="8">
    <location>
        <position position="256"/>
    </location>
    <ligand>
        <name>Zn(2+)</name>
        <dbReference type="ChEBI" id="CHEBI:29105"/>
        <label>2</label>
        <note>catalytic</note>
    </ligand>
</feature>
<dbReference type="Pfam" id="PF12706">
    <property type="entry name" value="Lactamase_B_2"/>
    <property type="match status" value="1"/>
</dbReference>
<name>A0A088E869_9CREN</name>
<keyword evidence="2 8" id="KW-0819">tRNA processing</keyword>
<dbReference type="OrthoDB" id="85118at2157"/>
<protein>
    <recommendedName>
        <fullName evidence="8">Ribonuclease Z</fullName>
        <shortName evidence="8">RNase Z</shortName>
        <ecNumber evidence="8">3.1.26.11</ecNumber>
    </recommendedName>
    <alternativeName>
        <fullName evidence="8">tRNA 3 endonuclease</fullName>
    </alternativeName>
    <alternativeName>
        <fullName evidence="8">tRNase Z</fullName>
    </alternativeName>
</protein>
<dbReference type="SUPFAM" id="SSF56281">
    <property type="entry name" value="Metallo-hydrolase/oxidoreductase"/>
    <property type="match status" value="1"/>
</dbReference>
<dbReference type="Proteomes" id="UP000029084">
    <property type="component" value="Chromosome"/>
</dbReference>
<evidence type="ECO:0000256" key="5">
    <source>
        <dbReference type="ARBA" id="ARBA00022759"/>
    </source>
</evidence>
<dbReference type="NCBIfam" id="TIGR02651">
    <property type="entry name" value="RNase_Z"/>
    <property type="match status" value="1"/>
</dbReference>
<evidence type="ECO:0000313" key="18">
    <source>
        <dbReference type="Proteomes" id="UP000061362"/>
    </source>
</evidence>
<dbReference type="GeneID" id="91756306"/>
<feature type="binding site" evidence="8">
    <location>
        <position position="62"/>
    </location>
    <ligand>
        <name>Zn(2+)</name>
        <dbReference type="ChEBI" id="CHEBI:29105"/>
        <label>1</label>
        <note>catalytic</note>
    </ligand>
</feature>
<feature type="binding site" evidence="8">
    <location>
        <position position="60"/>
    </location>
    <ligand>
        <name>Zn(2+)</name>
        <dbReference type="ChEBI" id="CHEBI:29105"/>
        <label>1</label>
        <note>catalytic</note>
    </ligand>
</feature>
<dbReference type="PANTHER" id="PTHR46018">
    <property type="entry name" value="ZINC PHOSPHODIESTERASE ELAC PROTEIN 1"/>
    <property type="match status" value="1"/>
</dbReference>
<comment type="subunit">
    <text evidence="1 8">Homodimer.</text>
</comment>
<evidence type="ECO:0000313" key="15">
    <source>
        <dbReference type="EMBL" id="AKV83728.1"/>
    </source>
</evidence>
<dbReference type="Pfam" id="PF23023">
    <property type="entry name" value="Anti-Pycsar_Apyc1"/>
    <property type="match status" value="1"/>
</dbReference>
<dbReference type="EMBL" id="CP012176">
    <property type="protein sequence ID" value="AKV83728.1"/>
    <property type="molecule type" value="Genomic_DNA"/>
</dbReference>
<dbReference type="InterPro" id="IPR036866">
    <property type="entry name" value="RibonucZ/Hydroxyglut_hydro"/>
</dbReference>
<sequence>MMKVYFIGTGGGAPSRRGLPAYLVRREGLSILMDCGEGTQITMIRNSLNIMNVNVIAITHLHADHVLGLPSLIQTMGMYDRKERLYILGPEGLKDLLTETFERTYFSPNFPIEFVSSYESQGIRVRPFRTCHVVPSQGYLVEEKDTANLDAERLRREGVTDWRVMRMLKEGKEVPWGDRVLKPEDYLIVKRGIRIAYTGDTRPCETVINSVKGVDLLLHDSTFEQGIDASEYGHSTSTEAATVAREAEVKRLALIHISARYRDTSEMLKQARRIFPMSFVPEDLSFLNLRA</sequence>
<evidence type="ECO:0000313" key="13">
    <source>
        <dbReference type="EMBL" id="AKV79248.1"/>
    </source>
</evidence>
<dbReference type="AlphaFoldDB" id="A0A088E869"/>
<dbReference type="PANTHER" id="PTHR46018:SF2">
    <property type="entry name" value="ZINC PHOSPHODIESTERASE ELAC PROTEIN 1"/>
    <property type="match status" value="1"/>
</dbReference>
<evidence type="ECO:0000313" key="17">
    <source>
        <dbReference type="Proteomes" id="UP000056255"/>
    </source>
</evidence>
<comment type="catalytic activity">
    <reaction evidence="8">
        <text>Endonucleolytic cleavage of RNA, removing extra 3' nucleotides from tRNA precursor, generating 3' termini of tRNAs. A 3'-hydroxy group is left at the tRNA terminus and a 5'-phosphoryl group is left at the trailer molecule.</text>
        <dbReference type="EC" id="3.1.26.11"/>
    </reaction>
</comment>
<dbReference type="NCBIfam" id="NF000801">
    <property type="entry name" value="PRK00055.1-3"/>
    <property type="match status" value="1"/>
</dbReference>
<evidence type="ECO:0000313" key="16">
    <source>
        <dbReference type="Proteomes" id="UP000029084"/>
    </source>
</evidence>
<dbReference type="EMBL" id="CP012172">
    <property type="protein sequence ID" value="AKV74760.1"/>
    <property type="molecule type" value="Genomic_DNA"/>
</dbReference>
<gene>
    <name evidence="8" type="primary">rnz</name>
    <name evidence="10" type="ORF">HA72_1788</name>
    <name evidence="11" type="ORF">MsedA_1828</name>
    <name evidence="12" type="ORF">MsedB_1830</name>
    <name evidence="13" type="ORF">MsedC_1828</name>
    <name evidence="14" type="ORF">MsedD_1829</name>
    <name evidence="15" type="ORF">MsedE_1830</name>
</gene>
<dbReference type="OMA" id="GTQRQMM"/>
<feature type="domain" description="Metallo-beta-lactamase" evidence="9">
    <location>
        <begin position="186"/>
        <end position="257"/>
    </location>
</feature>
<evidence type="ECO:0000313" key="10">
    <source>
        <dbReference type="EMBL" id="AIM27927.1"/>
    </source>
</evidence>
<feature type="binding site" evidence="8">
    <location>
        <position position="132"/>
    </location>
    <ligand>
        <name>Zn(2+)</name>
        <dbReference type="ChEBI" id="CHEBI:29105"/>
        <label>1</label>
        <note>catalytic</note>
    </ligand>
</feature>
<evidence type="ECO:0000313" key="12">
    <source>
        <dbReference type="EMBL" id="AKV76996.1"/>
    </source>
</evidence>
<feature type="binding site" evidence="8">
    <location>
        <position position="64"/>
    </location>
    <ligand>
        <name>Zn(2+)</name>
        <dbReference type="ChEBI" id="CHEBI:29105"/>
        <label>2</label>
        <note>catalytic</note>
    </ligand>
</feature>
<dbReference type="InterPro" id="IPR013471">
    <property type="entry name" value="RNase_Z/BN"/>
</dbReference>
<evidence type="ECO:0000256" key="7">
    <source>
        <dbReference type="ARBA" id="ARBA00022833"/>
    </source>
</evidence>
<evidence type="ECO:0000259" key="9">
    <source>
        <dbReference type="Pfam" id="PF12706"/>
    </source>
</evidence>
<evidence type="ECO:0000313" key="14">
    <source>
        <dbReference type="EMBL" id="AKV81493.1"/>
    </source>
</evidence>
<comment type="cofactor">
    <cofactor evidence="8">
        <name>Zn(2+)</name>
        <dbReference type="ChEBI" id="CHEBI:29105"/>
    </cofactor>
    <text evidence="8">Binds 2 Zn(2+) ions.</text>
</comment>
<comment type="function">
    <text evidence="8">Zinc phosphodiesterase, which displays some tRNA 3'-processing endonuclease activity. Probably involved in tRNA maturation, by removing a 3'-trailer from precursor tRNA.</text>
</comment>
<dbReference type="CDD" id="cd07717">
    <property type="entry name" value="RNaseZ_ZiPD-like_MBL-fold"/>
    <property type="match status" value="1"/>
</dbReference>
<feature type="binding site" evidence="8">
    <location>
        <position position="200"/>
    </location>
    <ligand>
        <name>Zn(2+)</name>
        <dbReference type="ChEBI" id="CHEBI:29105"/>
        <label>1</label>
        <note>catalytic</note>
    </ligand>
</feature>
<dbReference type="GO" id="GO:0008270">
    <property type="term" value="F:zinc ion binding"/>
    <property type="evidence" value="ECO:0007669"/>
    <property type="project" value="UniProtKB-UniRule"/>
</dbReference>
<dbReference type="RefSeq" id="WP_012021730.1">
    <property type="nucleotide sequence ID" value="NZ_AP019770.1"/>
</dbReference>
<keyword evidence="3 8" id="KW-0540">Nuclease</keyword>
<dbReference type="GO" id="GO:0042781">
    <property type="term" value="F:3'-tRNA processing endoribonuclease activity"/>
    <property type="evidence" value="ECO:0007669"/>
    <property type="project" value="UniProtKB-UniRule"/>
</dbReference>
<dbReference type="EMBL" id="CP008822">
    <property type="protein sequence ID" value="AIM27927.1"/>
    <property type="molecule type" value="Genomic_DNA"/>
</dbReference>
<dbReference type="Proteomes" id="UP000062398">
    <property type="component" value="Chromosome"/>
</dbReference>
<keyword evidence="4 8" id="KW-0479">Metal-binding</keyword>
<dbReference type="Proteomes" id="UP000068832">
    <property type="component" value="Chromosome"/>
</dbReference>
<organism evidence="10 16">
    <name type="scientific">Metallosphaera sedula</name>
    <dbReference type="NCBI Taxonomy" id="43687"/>
    <lineage>
        <taxon>Archaea</taxon>
        <taxon>Thermoproteota</taxon>
        <taxon>Thermoprotei</taxon>
        <taxon>Sulfolobales</taxon>
        <taxon>Sulfolobaceae</taxon>
        <taxon>Metallosphaera</taxon>
    </lineage>
</organism>
<keyword evidence="6 8" id="KW-0378">Hydrolase</keyword>
<comment type="similarity">
    <text evidence="8">Belongs to the RNase Z family.</text>
</comment>
<keyword evidence="5 8" id="KW-0255">Endonuclease</keyword>
<reference evidence="15 17" key="3">
    <citation type="submission" date="2015-07" db="EMBL/GenBank/DDBJ databases">
        <title>Physiological, transcriptional responses and genome re-sequencing of acid resistant extremely thermoacidophilic Metallosphaera sedula SARC-M1.</title>
        <authorList>
            <person name="Ai C."/>
            <person name="McCarthy S."/>
            <person name="Eckrich V."/>
            <person name="Rudrappa D."/>
            <person name="Qiu G."/>
            <person name="Blum P."/>
        </authorList>
    </citation>
    <scope>NUCLEOTIDE SEQUENCE [LARGE SCALE GENOMIC DNA]</scope>
    <source>
        <strain evidence="15 17">SARC-M1</strain>
    </source>
</reference>
<reference evidence="18 19" key="2">
    <citation type="journal article" date="2015" name="Genome Announc.">
        <title>Complete Genome Sequences of Evolved Arsenate-Resistant Metallosphaera sedula Strains.</title>
        <authorList>
            <person name="Ai C."/>
            <person name="McCarthy S."/>
            <person name="Schackwitz W."/>
            <person name="Martin J."/>
            <person name="Lipzen A."/>
            <person name="Blum P."/>
        </authorList>
    </citation>
    <scope>NUCLEOTIDE SEQUENCE [LARGE SCALE GENOMIC DNA]</scope>
    <source>
        <strain evidence="13 19">ARS120-1</strain>
        <strain evidence="14 18">ARS120-2</strain>
        <strain evidence="11 21">ARS50-1</strain>
        <strain evidence="12 20">ARS50-2</strain>
    </source>
</reference>
<evidence type="ECO:0000313" key="19">
    <source>
        <dbReference type="Proteomes" id="UP000062398"/>
    </source>
</evidence>
<dbReference type="PATRIC" id="fig|43687.5.peg.1925"/>
<dbReference type="Proteomes" id="UP000056255">
    <property type="component" value="Chromosome"/>
</dbReference>
<feature type="binding site" evidence="8">
    <location>
        <position position="200"/>
    </location>
    <ligand>
        <name>Zn(2+)</name>
        <dbReference type="ChEBI" id="CHEBI:29105"/>
        <label>2</label>
        <note>catalytic</note>
    </ligand>
</feature>
<dbReference type="Proteomes" id="UP000062475">
    <property type="component" value="Chromosome"/>
</dbReference>
<evidence type="ECO:0000256" key="8">
    <source>
        <dbReference type="HAMAP-Rule" id="MF_01818"/>
    </source>
</evidence>
<dbReference type="EMBL" id="CP012173">
    <property type="protein sequence ID" value="AKV76996.1"/>
    <property type="molecule type" value="Genomic_DNA"/>
</dbReference>
<dbReference type="HAMAP" id="MF_01818">
    <property type="entry name" value="RNase_Z_BN"/>
    <property type="match status" value="1"/>
</dbReference>
<evidence type="ECO:0000313" key="20">
    <source>
        <dbReference type="Proteomes" id="UP000062475"/>
    </source>
</evidence>
<evidence type="ECO:0000256" key="3">
    <source>
        <dbReference type="ARBA" id="ARBA00022722"/>
    </source>
</evidence>
<evidence type="ECO:0000256" key="1">
    <source>
        <dbReference type="ARBA" id="ARBA00011738"/>
    </source>
</evidence>
<evidence type="ECO:0000256" key="4">
    <source>
        <dbReference type="ARBA" id="ARBA00022723"/>
    </source>
</evidence>
<dbReference type="EMBL" id="CP012174">
    <property type="protein sequence ID" value="AKV79248.1"/>
    <property type="molecule type" value="Genomic_DNA"/>
</dbReference>
<dbReference type="Gene3D" id="3.60.15.10">
    <property type="entry name" value="Ribonuclease Z/Hydroxyacylglutathione hydrolase-like"/>
    <property type="match status" value="1"/>
</dbReference>
<evidence type="ECO:0000256" key="6">
    <source>
        <dbReference type="ARBA" id="ARBA00022801"/>
    </source>
</evidence>
<evidence type="ECO:0000313" key="11">
    <source>
        <dbReference type="EMBL" id="AKV74760.1"/>
    </source>
</evidence>
<evidence type="ECO:0000313" key="21">
    <source>
        <dbReference type="Proteomes" id="UP000068832"/>
    </source>
</evidence>
<evidence type="ECO:0000256" key="2">
    <source>
        <dbReference type="ARBA" id="ARBA00022694"/>
    </source>
</evidence>
<keyword evidence="7 8" id="KW-0862">Zinc</keyword>
<dbReference type="EMBL" id="CP012175">
    <property type="protein sequence ID" value="AKV81493.1"/>
    <property type="molecule type" value="Genomic_DNA"/>
</dbReference>
<reference evidence="10 16" key="1">
    <citation type="journal article" date="2014" name="J. Bacteriol.">
        <title>Role of an Archaeal PitA Transporter in the Copper and Arsenic Resistance of Metallosphaera sedula, an Extreme Thermoacidophile.</title>
        <authorList>
            <person name="McCarthy S."/>
            <person name="Ai C."/>
            <person name="Wheaton G."/>
            <person name="Tevatia R."/>
            <person name="Eckrich V."/>
            <person name="Kelly R."/>
            <person name="Blum P."/>
        </authorList>
    </citation>
    <scope>NUCLEOTIDE SEQUENCE [LARGE SCALE GENOMIC DNA]</scope>
    <source>
        <strain evidence="10 16">CuR1</strain>
    </source>
</reference>
<proteinExistence type="inferred from homology"/>
<feature type="active site" description="Proton acceptor" evidence="8">
    <location>
        <position position="64"/>
    </location>
</feature>
<dbReference type="EC" id="3.1.26.11" evidence="8"/>
<dbReference type="SMR" id="A0A088E869"/>
<accession>A0A088E869</accession>
<dbReference type="Proteomes" id="UP000061362">
    <property type="component" value="Chromosome"/>
</dbReference>